<keyword evidence="2" id="KW-1185">Reference proteome</keyword>
<sequence>MFSRTPFSRFHRSPSFDYHRLKKHKSSTYQIEEPPSFDLCKKVAFLYQIDEPPSVSIYPGTDSSGRVVFSCRSYNVRQDIRRRQQQKFDGFWGLLMFLLIARIKVHELSKSKVDLSAQLRDLKLKLALLRVAKITRGDIRRHFTSEHRKGNVVEAVAARITYRLRRKDLRVNEEVVSKESRDSVDARCRKLLASWVRDMAVSNKSSRCLSFMRGLKTAGVGRFCSLVFILCRYLENTHKNRLYCPLVFILCMVFERKTTVNESTGIKKRSTSGEEELYLL</sequence>
<dbReference type="Gene3D" id="1.10.287.310">
    <property type="match status" value="1"/>
</dbReference>
<organism evidence="1 2">
    <name type="scientific">Tanacetum coccineum</name>
    <dbReference type="NCBI Taxonomy" id="301880"/>
    <lineage>
        <taxon>Eukaryota</taxon>
        <taxon>Viridiplantae</taxon>
        <taxon>Streptophyta</taxon>
        <taxon>Embryophyta</taxon>
        <taxon>Tracheophyta</taxon>
        <taxon>Spermatophyta</taxon>
        <taxon>Magnoliopsida</taxon>
        <taxon>eudicotyledons</taxon>
        <taxon>Gunneridae</taxon>
        <taxon>Pentapetalae</taxon>
        <taxon>asterids</taxon>
        <taxon>campanulids</taxon>
        <taxon>Asterales</taxon>
        <taxon>Asteraceae</taxon>
        <taxon>Asteroideae</taxon>
        <taxon>Anthemideae</taxon>
        <taxon>Anthemidinae</taxon>
        <taxon>Tanacetum</taxon>
    </lineage>
</organism>
<dbReference type="InterPro" id="IPR036049">
    <property type="entry name" value="Ribosomal_uL29_sf"/>
</dbReference>
<reference evidence="1" key="1">
    <citation type="journal article" date="2022" name="Int. J. Mol. Sci.">
        <title>Draft Genome of Tanacetum Coccineum: Genomic Comparison of Closely Related Tanacetum-Family Plants.</title>
        <authorList>
            <person name="Yamashiro T."/>
            <person name="Shiraishi A."/>
            <person name="Nakayama K."/>
            <person name="Satake H."/>
        </authorList>
    </citation>
    <scope>NUCLEOTIDE SEQUENCE</scope>
</reference>
<evidence type="ECO:0000313" key="1">
    <source>
        <dbReference type="EMBL" id="GJT23551.1"/>
    </source>
</evidence>
<name>A0ABQ5CC96_9ASTR</name>
<protein>
    <submittedName>
        <fullName evidence="1">Uncharacterized protein</fullName>
    </submittedName>
</protein>
<proteinExistence type="predicted"/>
<reference evidence="1" key="2">
    <citation type="submission" date="2022-01" db="EMBL/GenBank/DDBJ databases">
        <authorList>
            <person name="Yamashiro T."/>
            <person name="Shiraishi A."/>
            <person name="Satake H."/>
            <person name="Nakayama K."/>
        </authorList>
    </citation>
    <scope>NUCLEOTIDE SEQUENCE</scope>
</reference>
<comment type="caution">
    <text evidence="1">The sequence shown here is derived from an EMBL/GenBank/DDBJ whole genome shotgun (WGS) entry which is preliminary data.</text>
</comment>
<evidence type="ECO:0000313" key="2">
    <source>
        <dbReference type="Proteomes" id="UP001151760"/>
    </source>
</evidence>
<dbReference type="Proteomes" id="UP001151760">
    <property type="component" value="Unassembled WGS sequence"/>
</dbReference>
<gene>
    <name evidence="1" type="ORF">Tco_0893488</name>
</gene>
<dbReference type="EMBL" id="BQNB010014064">
    <property type="protein sequence ID" value="GJT23551.1"/>
    <property type="molecule type" value="Genomic_DNA"/>
</dbReference>
<accession>A0ABQ5CC96</accession>